<dbReference type="InterPro" id="IPR020471">
    <property type="entry name" value="AKR"/>
</dbReference>
<feature type="region of interest" description="Disordered" evidence="4">
    <location>
        <begin position="1"/>
        <end position="38"/>
    </location>
</feature>
<dbReference type="Proteomes" id="UP001140091">
    <property type="component" value="Unassembled WGS sequence"/>
</dbReference>
<dbReference type="InterPro" id="IPR018170">
    <property type="entry name" value="Aldo/ket_reductase_CS"/>
</dbReference>
<gene>
    <name evidence="6" type="ORF">H1R20_g2572</name>
</gene>
<dbReference type="CDD" id="cd19071">
    <property type="entry name" value="AKR_AKR1-5-like"/>
    <property type="match status" value="1"/>
</dbReference>
<evidence type="ECO:0000313" key="6">
    <source>
        <dbReference type="EMBL" id="KAJ2934537.1"/>
    </source>
</evidence>
<feature type="compositionally biased region" description="Basic and acidic residues" evidence="4">
    <location>
        <begin position="58"/>
        <end position="69"/>
    </location>
</feature>
<protein>
    <recommendedName>
        <fullName evidence="5">NADP-dependent oxidoreductase domain-containing protein</fullName>
    </recommendedName>
</protein>
<dbReference type="OrthoDB" id="2590590at2759"/>
<evidence type="ECO:0000256" key="3">
    <source>
        <dbReference type="ARBA" id="ARBA00023002"/>
    </source>
</evidence>
<dbReference type="Gene3D" id="3.20.20.100">
    <property type="entry name" value="NADP-dependent oxidoreductase domain"/>
    <property type="match status" value="1"/>
</dbReference>
<evidence type="ECO:0000313" key="7">
    <source>
        <dbReference type="Proteomes" id="UP001140091"/>
    </source>
</evidence>
<dbReference type="EMBL" id="JANBPK010000716">
    <property type="protein sequence ID" value="KAJ2934537.1"/>
    <property type="molecule type" value="Genomic_DNA"/>
</dbReference>
<keyword evidence="3" id="KW-0560">Oxidoreductase</keyword>
<dbReference type="Pfam" id="PF00248">
    <property type="entry name" value="Aldo_ket_red"/>
    <property type="match status" value="1"/>
</dbReference>
<dbReference type="InterPro" id="IPR023210">
    <property type="entry name" value="NADP_OxRdtase_dom"/>
</dbReference>
<feature type="domain" description="NADP-dependent oxidoreductase" evidence="5">
    <location>
        <begin position="692"/>
        <end position="825"/>
    </location>
</feature>
<evidence type="ECO:0000256" key="1">
    <source>
        <dbReference type="ARBA" id="ARBA00007905"/>
    </source>
</evidence>
<feature type="compositionally biased region" description="Low complexity" evidence="4">
    <location>
        <begin position="322"/>
        <end position="333"/>
    </location>
</feature>
<keyword evidence="2" id="KW-0521">NADP</keyword>
<keyword evidence="7" id="KW-1185">Reference proteome</keyword>
<dbReference type="SUPFAM" id="SSF51430">
    <property type="entry name" value="NAD(P)-linked oxidoreductase"/>
    <property type="match status" value="1"/>
</dbReference>
<feature type="compositionally biased region" description="Polar residues" evidence="4">
    <location>
        <begin position="310"/>
        <end position="321"/>
    </location>
</feature>
<feature type="region of interest" description="Disordered" evidence="4">
    <location>
        <begin position="58"/>
        <end position="85"/>
    </location>
</feature>
<evidence type="ECO:0000256" key="2">
    <source>
        <dbReference type="ARBA" id="ARBA00022857"/>
    </source>
</evidence>
<dbReference type="PANTHER" id="PTHR43827">
    <property type="entry name" value="2,5-DIKETO-D-GLUCONIC ACID REDUCTASE"/>
    <property type="match status" value="1"/>
</dbReference>
<feature type="non-terminal residue" evidence="6">
    <location>
        <position position="844"/>
    </location>
</feature>
<feature type="region of interest" description="Disordered" evidence="4">
    <location>
        <begin position="435"/>
        <end position="466"/>
    </location>
</feature>
<comment type="caution">
    <text evidence="6">The sequence shown here is derived from an EMBL/GenBank/DDBJ whole genome shotgun (WGS) entry which is preliminary data.</text>
</comment>
<feature type="region of interest" description="Disordered" evidence="4">
    <location>
        <begin position="270"/>
        <end position="352"/>
    </location>
</feature>
<proteinExistence type="inferred from homology"/>
<dbReference type="PANTHER" id="PTHR43827:SF3">
    <property type="entry name" value="NADP-DEPENDENT OXIDOREDUCTASE DOMAIN-CONTAINING PROTEIN"/>
    <property type="match status" value="1"/>
</dbReference>
<comment type="similarity">
    <text evidence="1">Belongs to the aldo/keto reductase family.</text>
</comment>
<name>A0A9W8MLM9_9AGAR</name>
<dbReference type="InterPro" id="IPR036812">
    <property type="entry name" value="NAD(P)_OxRdtase_dom_sf"/>
</dbReference>
<dbReference type="PROSITE" id="PS00798">
    <property type="entry name" value="ALDOKETO_REDUCTASE_1"/>
    <property type="match status" value="1"/>
</dbReference>
<dbReference type="AlphaFoldDB" id="A0A9W8MLM9"/>
<feature type="compositionally biased region" description="Basic and acidic residues" evidence="4">
    <location>
        <begin position="1"/>
        <end position="12"/>
    </location>
</feature>
<dbReference type="GO" id="GO:0016616">
    <property type="term" value="F:oxidoreductase activity, acting on the CH-OH group of donors, NAD or NADP as acceptor"/>
    <property type="evidence" value="ECO:0007669"/>
    <property type="project" value="UniProtKB-ARBA"/>
</dbReference>
<evidence type="ECO:0000256" key="4">
    <source>
        <dbReference type="SAM" id="MobiDB-lite"/>
    </source>
</evidence>
<sequence length="844" mass="93246">MSAEHPYIERDQAAASGDDGLPSYDDLAAQNGPNSRFGRWKGWIEKRALERYTDITPEERQRRRERGWDLADPEEGSQSAIPPPILYTGTPAVPSGVDSLHIQTANLSINESYSPRPLTPSELQLPFVSQAIPPSHLKINQFGSRFLPHATSPIRCILPLLADRLVLIGHDEGLSVLDMFPQDWTDSGEISVKQPNEALSYPIWKGEAVYQMTILEMEDTGEGTPQGVVLALVGPDPESPSSRDPDFRHLRMYNLSSLTSLARWAVSQKGARPLDLHRPSNWQAQHQSPPRRHRPQGSLARSIKSFIDPTHQQPEHPTSYQSLLTSPSGSGPSFAHGPPGNGRISPVRHDSSDSTWDIVDDLPLRNNSALFYATWYDRNRRSTGGQLLAIATKYSILLYESPKGERAYRFVKDFYAPLQPKNMCFFHQYVHEASRSQSESPRHRRTDSNGGARGSTSSHSRSESNSGGIDYGVQLCLFVVFDKKAGWIRLADSAVGEFELRDDGGPPVTPLATRDSLTPSISSMTQRTRARLSFDIRESVAKWTLPVSARVCRPTRESLTAPARYTLSKLPFLQVICFGEAGIEVYETPLTFLYDGYRNANGNGKGKSRAVQPDSIRAEEDLGGDVGYLQSGGNWDQAEELYSSGLDRAESFAPSMSGASMNTVDSEDVPAMLKQEAGQPIKLNTGAEMPTVGLGTWKSQPGQVEGAVEHALKFGYRHVDTAAAYENETEVGKGIKASGVPRSEIFLTTKLNNTDHGDTAKALEYSLNALGTDYLDLCGFTALEYDASLIVLILELTGLMHWPAPMRPDDTPDKTIDWLNTWKEMVKLYKAHPEKLRAIGKLSP</sequence>
<accession>A0A9W8MLM9</accession>
<organism evidence="6 7">
    <name type="scientific">Candolleomyces eurysporus</name>
    <dbReference type="NCBI Taxonomy" id="2828524"/>
    <lineage>
        <taxon>Eukaryota</taxon>
        <taxon>Fungi</taxon>
        <taxon>Dikarya</taxon>
        <taxon>Basidiomycota</taxon>
        <taxon>Agaricomycotina</taxon>
        <taxon>Agaricomycetes</taxon>
        <taxon>Agaricomycetidae</taxon>
        <taxon>Agaricales</taxon>
        <taxon>Agaricineae</taxon>
        <taxon>Psathyrellaceae</taxon>
        <taxon>Candolleomyces</taxon>
    </lineage>
</organism>
<evidence type="ECO:0000259" key="5">
    <source>
        <dbReference type="Pfam" id="PF00248"/>
    </source>
</evidence>
<reference evidence="6" key="1">
    <citation type="submission" date="2022-06" db="EMBL/GenBank/DDBJ databases">
        <title>Genome Sequence of Candolleomyces eurysporus.</title>
        <authorList>
            <person name="Buettner E."/>
        </authorList>
    </citation>
    <scope>NUCLEOTIDE SEQUENCE</scope>
    <source>
        <strain evidence="6">VTCC 930004</strain>
    </source>
</reference>
<feature type="compositionally biased region" description="Low complexity" evidence="4">
    <location>
        <begin position="454"/>
        <end position="466"/>
    </location>
</feature>